<protein>
    <submittedName>
        <fullName evidence="1">Uncharacterized protein</fullName>
    </submittedName>
</protein>
<dbReference type="EMBL" id="LAZR01043183">
    <property type="protein sequence ID" value="KKL07694.1"/>
    <property type="molecule type" value="Genomic_DNA"/>
</dbReference>
<organism evidence="1">
    <name type="scientific">marine sediment metagenome</name>
    <dbReference type="NCBI Taxonomy" id="412755"/>
    <lineage>
        <taxon>unclassified sequences</taxon>
        <taxon>metagenomes</taxon>
        <taxon>ecological metagenomes</taxon>
    </lineage>
</organism>
<sequence>LDLIDMNNKNVSLKKESILTIQELGR</sequence>
<accession>A0A0F9ADR1</accession>
<feature type="non-terminal residue" evidence="1">
    <location>
        <position position="1"/>
    </location>
</feature>
<evidence type="ECO:0000313" key="1">
    <source>
        <dbReference type="EMBL" id="KKL07694.1"/>
    </source>
</evidence>
<dbReference type="AlphaFoldDB" id="A0A0F9ADR1"/>
<name>A0A0F9ADR1_9ZZZZ</name>
<proteinExistence type="predicted"/>
<gene>
    <name evidence="1" type="ORF">LCGC14_2583480</name>
</gene>
<reference evidence="1" key="1">
    <citation type="journal article" date="2015" name="Nature">
        <title>Complex archaea that bridge the gap between prokaryotes and eukaryotes.</title>
        <authorList>
            <person name="Spang A."/>
            <person name="Saw J.H."/>
            <person name="Jorgensen S.L."/>
            <person name="Zaremba-Niedzwiedzka K."/>
            <person name="Martijn J."/>
            <person name="Lind A.E."/>
            <person name="van Eijk R."/>
            <person name="Schleper C."/>
            <person name="Guy L."/>
            <person name="Ettema T.J."/>
        </authorList>
    </citation>
    <scope>NUCLEOTIDE SEQUENCE</scope>
</reference>
<comment type="caution">
    <text evidence="1">The sequence shown here is derived from an EMBL/GenBank/DDBJ whole genome shotgun (WGS) entry which is preliminary data.</text>
</comment>